<evidence type="ECO:0000313" key="1">
    <source>
        <dbReference type="EMBL" id="KJU83675.1"/>
    </source>
</evidence>
<organism evidence="1 2">
    <name type="scientific">Candidatus Magnetobacterium bavaricum</name>
    <dbReference type="NCBI Taxonomy" id="29290"/>
    <lineage>
        <taxon>Bacteria</taxon>
        <taxon>Pseudomonadati</taxon>
        <taxon>Nitrospirota</taxon>
        <taxon>Thermodesulfovibrionia</taxon>
        <taxon>Thermodesulfovibrionales</taxon>
        <taxon>Candidatus Magnetobacteriaceae</taxon>
        <taxon>Candidatus Magnetobacterium</taxon>
    </lineage>
</organism>
<evidence type="ECO:0000313" key="2">
    <source>
        <dbReference type="Proteomes" id="UP000033423"/>
    </source>
</evidence>
<sequence length="74" mass="8217">MQRIAMFFVSFIMVFILARSVTYAAGVPLPYRIGGTITSSGGLLTQADTKKPGDYSERPRRFGLQGRQWQYGPG</sequence>
<dbReference type="AlphaFoldDB" id="A0A0F3GP11"/>
<gene>
    <name evidence="1" type="ORF">MBAV_004132</name>
</gene>
<comment type="caution">
    <text evidence="1">The sequence shown here is derived from an EMBL/GenBank/DDBJ whole genome shotgun (WGS) entry which is preliminary data.</text>
</comment>
<protein>
    <submittedName>
        <fullName evidence="1">Secreted protein</fullName>
    </submittedName>
</protein>
<dbReference type="EMBL" id="LACI01001784">
    <property type="protein sequence ID" value="KJU83675.1"/>
    <property type="molecule type" value="Genomic_DNA"/>
</dbReference>
<dbReference type="Proteomes" id="UP000033423">
    <property type="component" value="Unassembled WGS sequence"/>
</dbReference>
<accession>A0A0F3GP11</accession>
<proteinExistence type="predicted"/>
<reference evidence="1 2" key="1">
    <citation type="submission" date="2015-02" db="EMBL/GenBank/DDBJ databases">
        <title>Single-cell genomics of uncultivated deep-branching MTB reveals a conserved set of magnetosome genes.</title>
        <authorList>
            <person name="Kolinko S."/>
            <person name="Richter M."/>
            <person name="Glockner F.O."/>
            <person name="Brachmann A."/>
            <person name="Schuler D."/>
        </authorList>
    </citation>
    <scope>NUCLEOTIDE SEQUENCE [LARGE SCALE GENOMIC DNA]</scope>
    <source>
        <strain evidence="1">TM-1</strain>
    </source>
</reference>
<name>A0A0F3GP11_9BACT</name>
<keyword evidence="2" id="KW-1185">Reference proteome</keyword>